<gene>
    <name evidence="6" type="ORF">GTU67_05785</name>
</gene>
<feature type="domain" description="HTH tetR-type" evidence="5">
    <location>
        <begin position="6"/>
        <end position="66"/>
    </location>
</feature>
<dbReference type="EMBL" id="JACJUU010000003">
    <property type="protein sequence ID" value="MBC2769427.1"/>
    <property type="molecule type" value="Genomic_DNA"/>
</dbReference>
<evidence type="ECO:0000313" key="6">
    <source>
        <dbReference type="EMBL" id="MBC2769427.1"/>
    </source>
</evidence>
<comment type="caution">
    <text evidence="6">The sequence shown here is derived from an EMBL/GenBank/DDBJ whole genome shotgun (WGS) entry which is preliminary data.</text>
</comment>
<evidence type="ECO:0000256" key="1">
    <source>
        <dbReference type="ARBA" id="ARBA00023015"/>
    </source>
</evidence>
<dbReference type="Gene3D" id="1.10.357.10">
    <property type="entry name" value="Tetracycline Repressor, domain 2"/>
    <property type="match status" value="1"/>
</dbReference>
<dbReference type="PANTHER" id="PTHR30055:SF119">
    <property type="entry name" value="NALC"/>
    <property type="match status" value="1"/>
</dbReference>
<name>A0A842HM96_9BURK</name>
<dbReference type="InterPro" id="IPR009057">
    <property type="entry name" value="Homeodomain-like_sf"/>
</dbReference>
<dbReference type="PRINTS" id="PR00455">
    <property type="entry name" value="HTHTETR"/>
</dbReference>
<dbReference type="InterPro" id="IPR039536">
    <property type="entry name" value="TetR_C_Proteobacteria"/>
</dbReference>
<dbReference type="FunFam" id="1.10.10.60:FF:000141">
    <property type="entry name" value="TetR family transcriptional regulator"/>
    <property type="match status" value="1"/>
</dbReference>
<reference evidence="6 7" key="1">
    <citation type="submission" date="2020-08" db="EMBL/GenBank/DDBJ databases">
        <title>Paraeoetvoesia sp. YC-7-48 draft genome sequence.</title>
        <authorList>
            <person name="Yao L."/>
        </authorList>
    </citation>
    <scope>NUCLEOTIDE SEQUENCE [LARGE SCALE GENOMIC DNA]</scope>
    <source>
        <strain evidence="7">YC-7-48</strain>
    </source>
</reference>
<dbReference type="Proteomes" id="UP000545386">
    <property type="component" value="Unassembled WGS sequence"/>
</dbReference>
<dbReference type="PANTHER" id="PTHR30055">
    <property type="entry name" value="HTH-TYPE TRANSCRIPTIONAL REGULATOR RUTR"/>
    <property type="match status" value="1"/>
</dbReference>
<evidence type="ECO:0000256" key="4">
    <source>
        <dbReference type="PROSITE-ProRule" id="PRU00335"/>
    </source>
</evidence>
<evidence type="ECO:0000256" key="3">
    <source>
        <dbReference type="ARBA" id="ARBA00023163"/>
    </source>
</evidence>
<feature type="DNA-binding region" description="H-T-H motif" evidence="4">
    <location>
        <begin position="29"/>
        <end position="48"/>
    </location>
</feature>
<dbReference type="PROSITE" id="PS50977">
    <property type="entry name" value="HTH_TETR_2"/>
    <property type="match status" value="1"/>
</dbReference>
<evidence type="ECO:0000256" key="2">
    <source>
        <dbReference type="ARBA" id="ARBA00023125"/>
    </source>
</evidence>
<evidence type="ECO:0000313" key="7">
    <source>
        <dbReference type="Proteomes" id="UP000545386"/>
    </source>
</evidence>
<dbReference type="AlphaFoldDB" id="A0A842HM96"/>
<dbReference type="GO" id="GO:0000976">
    <property type="term" value="F:transcription cis-regulatory region binding"/>
    <property type="evidence" value="ECO:0007669"/>
    <property type="project" value="TreeGrafter"/>
</dbReference>
<sequence length="203" mass="22545">MRKKTEARREAILTTALEVFREEGFEAASMSQIAAKVGGSKATLYNYFSSKEELLLAAMHHSATALGRDIMALIGSSGDLRRQLERFAQSLLSVLADEDTLKLIRVAISVSGHSGIGKRFFDLGTEVVWCEMAQFMARQVAAGHLQEEDPEVLATHLRCLCDMDLIGNLMRANKPPTQKALDEKSRLIADLFLRTHEKKPQAK</sequence>
<evidence type="ECO:0000259" key="5">
    <source>
        <dbReference type="PROSITE" id="PS50977"/>
    </source>
</evidence>
<keyword evidence="2 4" id="KW-0238">DNA-binding</keyword>
<dbReference type="Pfam" id="PF14246">
    <property type="entry name" value="TetR_C_7"/>
    <property type="match status" value="1"/>
</dbReference>
<organism evidence="6 7">
    <name type="scientific">Pusillimonas minor</name>
    <dbReference type="NCBI Taxonomy" id="2697024"/>
    <lineage>
        <taxon>Bacteria</taxon>
        <taxon>Pseudomonadati</taxon>
        <taxon>Pseudomonadota</taxon>
        <taxon>Betaproteobacteria</taxon>
        <taxon>Burkholderiales</taxon>
        <taxon>Alcaligenaceae</taxon>
        <taxon>Pusillimonas</taxon>
    </lineage>
</organism>
<dbReference type="RefSeq" id="WP_185779160.1">
    <property type="nucleotide sequence ID" value="NZ_JACJUU010000003.1"/>
</dbReference>
<dbReference type="SUPFAM" id="SSF46689">
    <property type="entry name" value="Homeodomain-like"/>
    <property type="match status" value="1"/>
</dbReference>
<dbReference type="GO" id="GO:0003700">
    <property type="term" value="F:DNA-binding transcription factor activity"/>
    <property type="evidence" value="ECO:0007669"/>
    <property type="project" value="TreeGrafter"/>
</dbReference>
<dbReference type="InterPro" id="IPR050109">
    <property type="entry name" value="HTH-type_TetR-like_transc_reg"/>
</dbReference>
<accession>A0A842HM96</accession>
<keyword evidence="7" id="KW-1185">Reference proteome</keyword>
<keyword evidence="3" id="KW-0804">Transcription</keyword>
<proteinExistence type="predicted"/>
<keyword evidence="1" id="KW-0805">Transcription regulation</keyword>
<dbReference type="InterPro" id="IPR001647">
    <property type="entry name" value="HTH_TetR"/>
</dbReference>
<dbReference type="Pfam" id="PF00440">
    <property type="entry name" value="TetR_N"/>
    <property type="match status" value="1"/>
</dbReference>
<protein>
    <submittedName>
        <fullName evidence="6">TetR/AcrR family transcriptional regulator</fullName>
    </submittedName>
</protein>